<proteinExistence type="predicted"/>
<name>A0ABD3F3B6_9STRA</name>
<dbReference type="PANTHER" id="PTHR13151:SF2">
    <property type="entry name" value="COREPRESSOR INTERACTING WITH RBPJ 1"/>
    <property type="match status" value="1"/>
</dbReference>
<feature type="compositionally biased region" description="Basic residues" evidence="1">
    <location>
        <begin position="296"/>
        <end position="322"/>
    </location>
</feature>
<dbReference type="InterPro" id="IPR040014">
    <property type="entry name" value="CIR1"/>
</dbReference>
<sequence length="366" mass="41849">MSLQFLGQKSWHPASKANQKRVWVAEQQAKEREQREREKAKEVRKAGDALQAQQAAAAAGDVAAARRAASQQVNFLYAAPPGLPEAKEAAEKTHQAQTQEDAAVREFRRKAERRGDSQRSKLERYVGRGAEETLTIKDQVERFPILKNAPVEGKYTETIRVNFNPVGLRLRNVRCIRCGEWGHQSGDRECKLRDQNPNDATRQRWEDPVTEINKLKSAKQELVLRRGALPLEMQETASGGEFEILQSDDEDVEAAENALLATLTTKQKKKLIKKLKKQARSVSSSESESASDGSSHRHRSLKRKKSSKHKHKRKHKHQSRSRSKYEREDEKEERGISRRREVSLSPPLGRYQSSRRSRSREKIRHG</sequence>
<evidence type="ECO:0000259" key="2">
    <source>
        <dbReference type="SMART" id="SM01083"/>
    </source>
</evidence>
<dbReference type="InterPro" id="IPR019339">
    <property type="entry name" value="CIR_N_dom"/>
</dbReference>
<accession>A0ABD3F3B6</accession>
<dbReference type="Proteomes" id="UP001632037">
    <property type="component" value="Unassembled WGS sequence"/>
</dbReference>
<dbReference type="PANTHER" id="PTHR13151">
    <property type="entry name" value="CBF1 INTERACTING COREPRESSOR CIR"/>
    <property type="match status" value="1"/>
</dbReference>
<evidence type="ECO:0000313" key="3">
    <source>
        <dbReference type="EMBL" id="KAL3661293.1"/>
    </source>
</evidence>
<dbReference type="AlphaFoldDB" id="A0ABD3F3B6"/>
<feature type="region of interest" description="Disordered" evidence="1">
    <location>
        <begin position="276"/>
        <end position="366"/>
    </location>
</feature>
<feature type="compositionally biased region" description="Basic and acidic residues" evidence="1">
    <location>
        <begin position="28"/>
        <end position="43"/>
    </location>
</feature>
<dbReference type="EMBL" id="JBIMZQ010000036">
    <property type="protein sequence ID" value="KAL3661293.1"/>
    <property type="molecule type" value="Genomic_DNA"/>
</dbReference>
<feature type="compositionally biased region" description="Basic residues" evidence="1">
    <location>
        <begin position="353"/>
        <end position="366"/>
    </location>
</feature>
<dbReference type="SMART" id="SM01083">
    <property type="entry name" value="Cir_N"/>
    <property type="match status" value="1"/>
</dbReference>
<protein>
    <recommendedName>
        <fullName evidence="2">CBF1-interacting co-repressor CIR N-terminal domain-containing protein</fullName>
    </recommendedName>
</protein>
<keyword evidence="4" id="KW-1185">Reference proteome</keyword>
<organism evidence="3 4">
    <name type="scientific">Phytophthora oleae</name>
    <dbReference type="NCBI Taxonomy" id="2107226"/>
    <lineage>
        <taxon>Eukaryota</taxon>
        <taxon>Sar</taxon>
        <taxon>Stramenopiles</taxon>
        <taxon>Oomycota</taxon>
        <taxon>Peronosporomycetes</taxon>
        <taxon>Peronosporales</taxon>
        <taxon>Peronosporaceae</taxon>
        <taxon>Phytophthora</taxon>
    </lineage>
</organism>
<evidence type="ECO:0000313" key="4">
    <source>
        <dbReference type="Proteomes" id="UP001632037"/>
    </source>
</evidence>
<feature type="compositionally biased region" description="Low complexity" evidence="1">
    <location>
        <begin position="281"/>
        <end position="293"/>
    </location>
</feature>
<reference evidence="3 4" key="1">
    <citation type="submission" date="2024-09" db="EMBL/GenBank/DDBJ databases">
        <title>Genome sequencing and assembly of Phytophthora oleae, isolate VK10A, causative agent of rot of olive drupes.</title>
        <authorList>
            <person name="Conti Taguali S."/>
            <person name="Riolo M."/>
            <person name="La Spada F."/>
            <person name="Cacciola S.O."/>
            <person name="Dionisio G."/>
        </authorList>
    </citation>
    <scope>NUCLEOTIDE SEQUENCE [LARGE SCALE GENOMIC DNA]</scope>
    <source>
        <strain evidence="3 4">VK10A</strain>
    </source>
</reference>
<feature type="compositionally biased region" description="Basic and acidic residues" evidence="1">
    <location>
        <begin position="323"/>
        <end position="342"/>
    </location>
</feature>
<gene>
    <name evidence="3" type="ORF">V7S43_013498</name>
</gene>
<dbReference type="Pfam" id="PF10197">
    <property type="entry name" value="Cir_N"/>
    <property type="match status" value="1"/>
</dbReference>
<feature type="domain" description="CBF1-interacting co-repressor CIR N-terminal" evidence="2">
    <location>
        <begin position="10"/>
        <end position="46"/>
    </location>
</feature>
<evidence type="ECO:0000256" key="1">
    <source>
        <dbReference type="SAM" id="MobiDB-lite"/>
    </source>
</evidence>
<feature type="region of interest" description="Disordered" evidence="1">
    <location>
        <begin position="1"/>
        <end position="43"/>
    </location>
</feature>
<comment type="caution">
    <text evidence="3">The sequence shown here is derived from an EMBL/GenBank/DDBJ whole genome shotgun (WGS) entry which is preliminary data.</text>
</comment>